<dbReference type="GO" id="GO:0045947">
    <property type="term" value="P:negative regulation of translational initiation"/>
    <property type="evidence" value="ECO:0007669"/>
    <property type="project" value="InterPro"/>
</dbReference>
<proteinExistence type="inferred from homology"/>
<reference evidence="5" key="1">
    <citation type="submission" date="2014-12" db="EMBL/GenBank/DDBJ databases">
        <title>Insight into the proteome of Arion vulgaris.</title>
        <authorList>
            <person name="Aradska J."/>
            <person name="Bulat T."/>
            <person name="Smidak R."/>
            <person name="Sarate P."/>
            <person name="Gangsoo J."/>
            <person name="Sialana F."/>
            <person name="Bilban M."/>
            <person name="Lubec G."/>
        </authorList>
    </citation>
    <scope>NUCLEOTIDE SEQUENCE</scope>
    <source>
        <tissue evidence="5">Skin</tissue>
    </source>
</reference>
<keyword evidence="2" id="KW-0810">Translation regulation</keyword>
<dbReference type="AlphaFoldDB" id="A0A0B6ZFR4"/>
<dbReference type="Pfam" id="PF05456">
    <property type="entry name" value="eIF_4EBP"/>
    <property type="match status" value="1"/>
</dbReference>
<evidence type="ECO:0000256" key="2">
    <source>
        <dbReference type="ARBA" id="ARBA00022845"/>
    </source>
</evidence>
<evidence type="ECO:0000313" key="5">
    <source>
        <dbReference type="EMBL" id="CEK66565.1"/>
    </source>
</evidence>
<organism evidence="5">
    <name type="scientific">Arion vulgaris</name>
    <dbReference type="NCBI Taxonomy" id="1028688"/>
    <lineage>
        <taxon>Eukaryota</taxon>
        <taxon>Metazoa</taxon>
        <taxon>Spiralia</taxon>
        <taxon>Lophotrochozoa</taxon>
        <taxon>Mollusca</taxon>
        <taxon>Gastropoda</taxon>
        <taxon>Heterobranchia</taxon>
        <taxon>Euthyneura</taxon>
        <taxon>Panpulmonata</taxon>
        <taxon>Eupulmonata</taxon>
        <taxon>Stylommatophora</taxon>
        <taxon>Helicina</taxon>
        <taxon>Arionoidea</taxon>
        <taxon>Arionidae</taxon>
        <taxon>Arion</taxon>
    </lineage>
</organism>
<protein>
    <recommendedName>
        <fullName evidence="6">Eukaryotic translation initiation factor 4E-binding protein 1</fullName>
    </recommendedName>
</protein>
<gene>
    <name evidence="5" type="primary">ORF59337</name>
</gene>
<dbReference type="GO" id="GO:0005737">
    <property type="term" value="C:cytoplasm"/>
    <property type="evidence" value="ECO:0007669"/>
    <property type="project" value="TreeGrafter"/>
</dbReference>
<sequence>MSQSEHGLSPKGRDIPAIRRVVLHDVSQLPSDYGTTPGGTLFSTTPGGTRIVYDRSRLMQLRNSPLARSPPANMAKIPGITDFDADAEAANKRTKKVGPKDENKDDSKIGHDEHPQFEMDI</sequence>
<comment type="similarity">
    <text evidence="1">Belongs to the eIF4E-binding protein family.</text>
</comment>
<dbReference type="PANTHER" id="PTHR12669">
    <property type="entry name" value="EUKARYOTIC TRANSLATION INITIATION FACTOR 4E-BINDING PROTEIN"/>
    <property type="match status" value="1"/>
</dbReference>
<evidence type="ECO:0000256" key="1">
    <source>
        <dbReference type="ARBA" id="ARBA00005480"/>
    </source>
</evidence>
<dbReference type="InterPro" id="IPR008606">
    <property type="entry name" value="EIF4EBP"/>
</dbReference>
<dbReference type="GO" id="GO:0008190">
    <property type="term" value="F:eukaryotic initiation factor 4E binding"/>
    <property type="evidence" value="ECO:0007669"/>
    <property type="project" value="InterPro"/>
</dbReference>
<feature type="region of interest" description="Disordered" evidence="4">
    <location>
        <begin position="29"/>
        <end position="48"/>
    </location>
</feature>
<name>A0A0B6ZFR4_9EUPU</name>
<evidence type="ECO:0008006" key="6">
    <source>
        <dbReference type="Google" id="ProtNLM"/>
    </source>
</evidence>
<feature type="region of interest" description="Disordered" evidence="4">
    <location>
        <begin position="86"/>
        <end position="121"/>
    </location>
</feature>
<accession>A0A0B6ZFR4</accession>
<feature type="compositionally biased region" description="Basic and acidic residues" evidence="4">
    <location>
        <begin position="98"/>
        <end position="121"/>
    </location>
</feature>
<evidence type="ECO:0000256" key="4">
    <source>
        <dbReference type="SAM" id="MobiDB-lite"/>
    </source>
</evidence>
<dbReference type="PANTHER" id="PTHR12669:SF12">
    <property type="entry name" value="EUKARYOTIC TRANSLATION INITIATION FACTOR 4E-BINDING PROTEIN"/>
    <property type="match status" value="1"/>
</dbReference>
<keyword evidence="3" id="KW-0652">Protein synthesis inhibitor</keyword>
<evidence type="ECO:0000256" key="3">
    <source>
        <dbReference type="ARBA" id="ARBA00023193"/>
    </source>
</evidence>
<dbReference type="EMBL" id="HACG01019700">
    <property type="protein sequence ID" value="CEK66565.1"/>
    <property type="molecule type" value="Transcribed_RNA"/>
</dbReference>